<dbReference type="Gene3D" id="3.40.50.360">
    <property type="match status" value="1"/>
</dbReference>
<dbReference type="SUPFAM" id="SSF52218">
    <property type="entry name" value="Flavoproteins"/>
    <property type="match status" value="1"/>
</dbReference>
<gene>
    <name evidence="2" type="ORF">G9Q97_21510</name>
</gene>
<evidence type="ECO:0000313" key="2">
    <source>
        <dbReference type="EMBL" id="NHE59398.1"/>
    </source>
</evidence>
<sequence>MKNKNFRHHLILFFFMILGGNVMAQEFPSVLIAYYSGSGNTQAMAEAVAIGVEQVEKVNYTIKPVGEVSEEEVLNAAAIILGSPVYNANMAPQVQEFINSWPFENRPLKNKIGAVFVTGGGFSLGEESVMFGMIRAMLVHGMLIIGGAETEAAFGASAITGEGDYTGKEVDTLFLKKAEGLGKRVAELVLKMEM</sequence>
<dbReference type="Proteomes" id="UP000649799">
    <property type="component" value="Unassembled WGS sequence"/>
</dbReference>
<reference evidence="2 3" key="1">
    <citation type="submission" date="2020-03" db="EMBL/GenBank/DDBJ databases">
        <title>Cyclobacterium plantarum sp. nov., a marine bacterium isolated from a coastal-marine wetland.</title>
        <authorList>
            <person name="Sanchez-Porro C."/>
            <person name="Ventosa A."/>
            <person name="Amoozegar M."/>
        </authorList>
    </citation>
    <scope>NUCLEOTIDE SEQUENCE [LARGE SCALE GENOMIC DNA]</scope>
    <source>
        <strain evidence="2 3">GBPx2</strain>
    </source>
</reference>
<dbReference type="RefSeq" id="WP_166150780.1">
    <property type="nucleotide sequence ID" value="NZ_JAANYN010000013.1"/>
</dbReference>
<dbReference type="InterPro" id="IPR008254">
    <property type="entry name" value="Flavodoxin/NO_synth"/>
</dbReference>
<name>A0ABX0HC93_9BACT</name>
<evidence type="ECO:0000259" key="1">
    <source>
        <dbReference type="PROSITE" id="PS50902"/>
    </source>
</evidence>
<dbReference type="EMBL" id="JAANYN010000013">
    <property type="protein sequence ID" value="NHE59398.1"/>
    <property type="molecule type" value="Genomic_DNA"/>
</dbReference>
<dbReference type="InterPro" id="IPR029039">
    <property type="entry name" value="Flavoprotein-like_sf"/>
</dbReference>
<evidence type="ECO:0000313" key="3">
    <source>
        <dbReference type="Proteomes" id="UP000649799"/>
    </source>
</evidence>
<accession>A0ABX0HC93</accession>
<feature type="domain" description="Flavodoxin-like" evidence="1">
    <location>
        <begin position="30"/>
        <end position="194"/>
    </location>
</feature>
<dbReference type="Pfam" id="PF03358">
    <property type="entry name" value="FMN_red"/>
    <property type="match status" value="1"/>
</dbReference>
<organism evidence="2 3">
    <name type="scientific">Cyclobacterium plantarum</name>
    <dbReference type="NCBI Taxonomy" id="2716263"/>
    <lineage>
        <taxon>Bacteria</taxon>
        <taxon>Pseudomonadati</taxon>
        <taxon>Bacteroidota</taxon>
        <taxon>Cytophagia</taxon>
        <taxon>Cytophagales</taxon>
        <taxon>Cyclobacteriaceae</taxon>
        <taxon>Cyclobacterium</taxon>
    </lineage>
</organism>
<protein>
    <submittedName>
        <fullName evidence="2">Flavodoxin family protein</fullName>
    </submittedName>
</protein>
<dbReference type="InterPro" id="IPR005025">
    <property type="entry name" value="FMN_Rdtase-like_dom"/>
</dbReference>
<dbReference type="PROSITE" id="PS50902">
    <property type="entry name" value="FLAVODOXIN_LIKE"/>
    <property type="match status" value="1"/>
</dbReference>
<keyword evidence="3" id="KW-1185">Reference proteome</keyword>
<proteinExistence type="predicted"/>
<comment type="caution">
    <text evidence="2">The sequence shown here is derived from an EMBL/GenBank/DDBJ whole genome shotgun (WGS) entry which is preliminary data.</text>
</comment>